<feature type="signal peptide" evidence="1">
    <location>
        <begin position="1"/>
        <end position="18"/>
    </location>
</feature>
<sequence length="196" mass="21131">MLLKTIASLAVLTCQARAVTLFFYSETGCISCCGVQCGDLEPDECCDASFDNHDIWEAADLSTYHGGTGLFFTLQTWATQLANANKCAVFLTRGSGCQEASTIQSGSYFQTQDGFAAPDDDDNATIAAASDRAAAAKPCKKADIYFVKDNGTRYELDFLDTANRAEIKKYYDSGDRVALVEYAKAKAVRITAIDAA</sequence>
<dbReference type="EMBL" id="JAQHRD010000004">
    <property type="protein sequence ID" value="KAJ6441561.1"/>
    <property type="molecule type" value="Genomic_DNA"/>
</dbReference>
<evidence type="ECO:0000256" key="1">
    <source>
        <dbReference type="SAM" id="SignalP"/>
    </source>
</evidence>
<accession>A0AB34FSA1</accession>
<proteinExistence type="predicted"/>
<protein>
    <submittedName>
        <fullName evidence="2">Uncharacterized protein</fullName>
    </submittedName>
</protein>
<dbReference type="Proteomes" id="UP001163105">
    <property type="component" value="Unassembled WGS sequence"/>
</dbReference>
<keyword evidence="1" id="KW-0732">Signal</keyword>
<comment type="caution">
    <text evidence="2">The sequence shown here is derived from an EMBL/GenBank/DDBJ whole genome shotgun (WGS) entry which is preliminary data.</text>
</comment>
<evidence type="ECO:0000313" key="3">
    <source>
        <dbReference type="Proteomes" id="UP001163105"/>
    </source>
</evidence>
<reference evidence="2" key="1">
    <citation type="submission" date="2023-01" db="EMBL/GenBank/DDBJ databases">
        <title>The growth and conidiation of Purpureocillium lavendulum are regulated by nitrogen source and histone H3K14 acetylation.</title>
        <authorList>
            <person name="Tang P."/>
            <person name="Han J."/>
            <person name="Zhang C."/>
            <person name="Tang P."/>
            <person name="Qi F."/>
            <person name="Zhang K."/>
            <person name="Liang L."/>
        </authorList>
    </citation>
    <scope>NUCLEOTIDE SEQUENCE</scope>
    <source>
        <strain evidence="2">YMF1.00683</strain>
    </source>
</reference>
<organism evidence="2 3">
    <name type="scientific">Purpureocillium lavendulum</name>
    <dbReference type="NCBI Taxonomy" id="1247861"/>
    <lineage>
        <taxon>Eukaryota</taxon>
        <taxon>Fungi</taxon>
        <taxon>Dikarya</taxon>
        <taxon>Ascomycota</taxon>
        <taxon>Pezizomycotina</taxon>
        <taxon>Sordariomycetes</taxon>
        <taxon>Hypocreomycetidae</taxon>
        <taxon>Hypocreales</taxon>
        <taxon>Ophiocordycipitaceae</taxon>
        <taxon>Purpureocillium</taxon>
    </lineage>
</organism>
<evidence type="ECO:0000313" key="2">
    <source>
        <dbReference type="EMBL" id="KAJ6441561.1"/>
    </source>
</evidence>
<name>A0AB34FSA1_9HYPO</name>
<gene>
    <name evidence="2" type="ORF">O9K51_05112</name>
</gene>
<feature type="chain" id="PRO_5044306125" evidence="1">
    <location>
        <begin position="19"/>
        <end position="196"/>
    </location>
</feature>
<dbReference type="AlphaFoldDB" id="A0AB34FSA1"/>
<keyword evidence="3" id="KW-1185">Reference proteome</keyword>